<accession>A0A5K1JS16</accession>
<dbReference type="InterPro" id="IPR001261">
    <property type="entry name" value="ArgE/DapE_CS"/>
</dbReference>
<gene>
    <name evidence="10" type="primary">G4MZD0</name>
</gene>
<dbReference type="InterPro" id="IPR047177">
    <property type="entry name" value="Pept_M20A"/>
</dbReference>
<feature type="active site" description="Proton acceptor" evidence="6">
    <location>
        <position position="254"/>
    </location>
</feature>
<dbReference type="CDD" id="cd05674">
    <property type="entry name" value="M20_yscS"/>
    <property type="match status" value="1"/>
</dbReference>
<dbReference type="Gene3D" id="3.30.70.360">
    <property type="match status" value="1"/>
</dbReference>
<dbReference type="SUPFAM" id="SSF55031">
    <property type="entry name" value="Bacterial exopeptidase dimerisation domain"/>
    <property type="match status" value="1"/>
</dbReference>
<evidence type="ECO:0000256" key="1">
    <source>
        <dbReference type="ARBA" id="ARBA00006247"/>
    </source>
</evidence>
<keyword evidence="8" id="KW-0812">Transmembrane</keyword>
<evidence type="ECO:0000256" key="7">
    <source>
        <dbReference type="PIRSR" id="PIRSR037217-2"/>
    </source>
</evidence>
<dbReference type="PIRSF" id="PIRSF037217">
    <property type="entry name" value="Carboxypeptidase_S"/>
    <property type="match status" value="1"/>
</dbReference>
<protein>
    <submittedName>
        <fullName evidence="10">Rho-type GTPase-activating protein 1</fullName>
    </submittedName>
</protein>
<evidence type="ECO:0000259" key="9">
    <source>
        <dbReference type="Pfam" id="PF07687"/>
    </source>
</evidence>
<reference evidence="10" key="1">
    <citation type="submission" date="2019-10" db="EMBL/GenBank/DDBJ databases">
        <authorList>
            <person name="Nor Muhammad N."/>
        </authorList>
    </citation>
    <scope>NUCLEOTIDE SEQUENCE</scope>
</reference>
<evidence type="ECO:0000256" key="2">
    <source>
        <dbReference type="ARBA" id="ARBA00022670"/>
    </source>
</evidence>
<dbReference type="InterPro" id="IPR036264">
    <property type="entry name" value="Bact_exopeptidase_dim_dom"/>
</dbReference>
<evidence type="ECO:0000256" key="3">
    <source>
        <dbReference type="ARBA" id="ARBA00022723"/>
    </source>
</evidence>
<feature type="binding site" evidence="7">
    <location>
        <position position="185"/>
    </location>
    <ligand>
        <name>Zn(2+)</name>
        <dbReference type="ChEBI" id="CHEBI:29105"/>
        <label>2</label>
    </ligand>
</feature>
<dbReference type="InterPro" id="IPR002933">
    <property type="entry name" value="Peptidase_M20"/>
</dbReference>
<dbReference type="InterPro" id="IPR011650">
    <property type="entry name" value="Peptidase_M20_dimer"/>
</dbReference>
<evidence type="ECO:0000256" key="5">
    <source>
        <dbReference type="ARBA" id="ARBA00022833"/>
    </source>
</evidence>
<keyword evidence="8" id="KW-0472">Membrane</keyword>
<feature type="binding site" evidence="7">
    <location>
        <position position="220"/>
    </location>
    <ligand>
        <name>Zn(2+)</name>
        <dbReference type="ChEBI" id="CHEBI:29105"/>
        <label>1</label>
    </ligand>
</feature>
<evidence type="ECO:0000256" key="4">
    <source>
        <dbReference type="ARBA" id="ARBA00022801"/>
    </source>
</evidence>
<dbReference type="GO" id="GO:0051603">
    <property type="term" value="P:proteolysis involved in protein catabolic process"/>
    <property type="evidence" value="ECO:0007669"/>
    <property type="project" value="TreeGrafter"/>
</dbReference>
<dbReference type="Pfam" id="PF07687">
    <property type="entry name" value="M20_dimer"/>
    <property type="match status" value="1"/>
</dbReference>
<feature type="binding site" evidence="7">
    <location>
        <position position="595"/>
    </location>
    <ligand>
        <name>Zn(2+)</name>
        <dbReference type="ChEBI" id="CHEBI:29105"/>
        <label>1</label>
    </ligand>
</feature>
<proteinExistence type="inferred from homology"/>
<dbReference type="AlphaFoldDB" id="A0A5K1JS16"/>
<keyword evidence="3 7" id="KW-0479">Metal-binding</keyword>
<keyword evidence="4" id="KW-0378">Hydrolase</keyword>
<feature type="transmembrane region" description="Helical" evidence="8">
    <location>
        <begin position="34"/>
        <end position="54"/>
    </location>
</feature>
<dbReference type="GO" id="GO:0004181">
    <property type="term" value="F:metallocarboxypeptidase activity"/>
    <property type="evidence" value="ECO:0007669"/>
    <property type="project" value="InterPro"/>
</dbReference>
<feature type="binding site" evidence="7">
    <location>
        <position position="283"/>
    </location>
    <ligand>
        <name>Zn(2+)</name>
        <dbReference type="ChEBI" id="CHEBI:29105"/>
        <label>2</label>
    </ligand>
</feature>
<dbReference type="InterPro" id="IPR017141">
    <property type="entry name" value="Pept_M20_carboxypep"/>
</dbReference>
<dbReference type="GO" id="GO:0000328">
    <property type="term" value="C:fungal-type vacuole lumen"/>
    <property type="evidence" value="ECO:0007669"/>
    <property type="project" value="TreeGrafter"/>
</dbReference>
<evidence type="ECO:0000256" key="8">
    <source>
        <dbReference type="SAM" id="Phobius"/>
    </source>
</evidence>
<sequence length="625" mass="67395">MPMSKEEYTAVPLLPSTALDAAPRKKGSCRAGLAVVKALLFGAALFVCLNAVGLSPIPRCATDLLASDHQWKAAEHCPQSAAVVPTRNAKLWDSLGDTYDTNAFRSRAVEWLGGAVRVPTESYDKMGPVGEDKRWEAFGPFHDYLSSAFPLTHSSLELTKVNTYGLVYVWKGSDASLKPLLLLAHQDVVPVNPDTVDEWNYPPYSGYFDGKRIWGRGSSDDKSGLIGILSAVESLLETGFQPTRGVVLGFGFDEEASGFHGAASIGKYLEKTYGQNSFLLLVDEGGGFANEYGGVVATPGIAEKGYIDVRVEVTSPGGHSSVPPDHTTIGILSQLLVHYEENPYEAQLSRGTPMYWKAQCLAAYATDLPHKLRKDLKKSVKSDKALKAAQKELFKSKAFHALVGTTQAIDLVNGGVKTNALPERAWAVVNHRIATDSSVASVQAHDTKLLKKLAEHFNLSYTAFGAQVSEHDAPAYGTLTISDAWGGALEPAPISPIDAGEYALLSGTIKATYNAHRNLTGDDNIFVAPGIMSGNTGGFCVSVEVSGQQREITAADSGSGLTCTDTRWYWALTEHIYRYNHHNAGNGTALANGVHTVNEFLVVDGFLEEIRFFTTLILNADEFEG</sequence>
<keyword evidence="8" id="KW-1133">Transmembrane helix</keyword>
<dbReference type="PROSITE" id="PS00758">
    <property type="entry name" value="ARGE_DAPE_CPG2_1"/>
    <property type="match status" value="1"/>
</dbReference>
<keyword evidence="5 7" id="KW-0862">Zinc</keyword>
<feature type="domain" description="Peptidase M20 dimerisation" evidence="9">
    <location>
        <begin position="301"/>
        <end position="455"/>
    </location>
</feature>
<dbReference type="EMBL" id="LR724082">
    <property type="protein sequence ID" value="VWO94597.1"/>
    <property type="molecule type" value="Genomic_DNA"/>
</dbReference>
<evidence type="ECO:0000313" key="10">
    <source>
        <dbReference type="EMBL" id="VWO94597.1"/>
    </source>
</evidence>
<feature type="binding site" evidence="7">
    <location>
        <position position="255"/>
    </location>
    <ligand>
        <name>Zn(2+)</name>
        <dbReference type="ChEBI" id="CHEBI:29105"/>
        <label>1</label>
    </ligand>
</feature>
<name>A0A5K1JS16_9APHY</name>
<comment type="similarity">
    <text evidence="1">Belongs to the peptidase M20A family.</text>
</comment>
<dbReference type="FunFam" id="3.40.630.10:FF:000027">
    <property type="entry name" value="N-fatty-acyl-amino acid synthase/hydrolase PM20D1"/>
    <property type="match status" value="1"/>
</dbReference>
<dbReference type="PANTHER" id="PTHR45962:SF1">
    <property type="entry name" value="N-FATTY-ACYL-AMINO ACID SYNTHASE_HYDROLASE PM20D1"/>
    <property type="match status" value="1"/>
</dbReference>
<organism evidence="10">
    <name type="scientific">Ganoderma boninense</name>
    <dbReference type="NCBI Taxonomy" id="34458"/>
    <lineage>
        <taxon>Eukaryota</taxon>
        <taxon>Fungi</taxon>
        <taxon>Dikarya</taxon>
        <taxon>Basidiomycota</taxon>
        <taxon>Agaricomycotina</taxon>
        <taxon>Agaricomycetes</taxon>
        <taxon>Polyporales</taxon>
        <taxon>Polyporaceae</taxon>
        <taxon>Ganoderma</taxon>
    </lineage>
</organism>
<dbReference type="PROSITE" id="PS00759">
    <property type="entry name" value="ARGE_DAPE_CPG2_2"/>
    <property type="match status" value="1"/>
</dbReference>
<dbReference type="PANTHER" id="PTHR45962">
    <property type="entry name" value="N-FATTY-ACYL-AMINO ACID SYNTHASE/HYDROLASE PM20D1"/>
    <property type="match status" value="1"/>
</dbReference>
<feature type="active site" evidence="6">
    <location>
        <position position="187"/>
    </location>
</feature>
<feature type="binding site" evidence="7">
    <location>
        <position position="220"/>
    </location>
    <ligand>
        <name>Zn(2+)</name>
        <dbReference type="ChEBI" id="CHEBI:29105"/>
        <label>2</label>
    </ligand>
</feature>
<keyword evidence="2" id="KW-0645">Protease</keyword>
<dbReference type="SUPFAM" id="SSF53187">
    <property type="entry name" value="Zn-dependent exopeptidases"/>
    <property type="match status" value="1"/>
</dbReference>
<dbReference type="GO" id="GO:0046872">
    <property type="term" value="F:metal ion binding"/>
    <property type="evidence" value="ECO:0007669"/>
    <property type="project" value="UniProtKB-KW"/>
</dbReference>
<dbReference type="Gene3D" id="3.40.630.10">
    <property type="entry name" value="Zn peptidases"/>
    <property type="match status" value="1"/>
</dbReference>
<dbReference type="Pfam" id="PF01546">
    <property type="entry name" value="Peptidase_M20"/>
    <property type="match status" value="1"/>
</dbReference>
<evidence type="ECO:0000256" key="6">
    <source>
        <dbReference type="PIRSR" id="PIRSR037217-1"/>
    </source>
</evidence>